<evidence type="ECO:0000313" key="2">
    <source>
        <dbReference type="Proteomes" id="UP001234178"/>
    </source>
</evidence>
<dbReference type="EMBL" id="JAOYFB010000004">
    <property type="protein sequence ID" value="KAK4013523.1"/>
    <property type="molecule type" value="Genomic_DNA"/>
</dbReference>
<dbReference type="Proteomes" id="UP001234178">
    <property type="component" value="Unassembled WGS sequence"/>
</dbReference>
<gene>
    <name evidence="1" type="ORF">OUZ56_026077</name>
</gene>
<protein>
    <submittedName>
        <fullName evidence="1">Uncharacterized protein</fullName>
    </submittedName>
</protein>
<organism evidence="1 2">
    <name type="scientific">Daphnia magna</name>
    <dbReference type="NCBI Taxonomy" id="35525"/>
    <lineage>
        <taxon>Eukaryota</taxon>
        <taxon>Metazoa</taxon>
        <taxon>Ecdysozoa</taxon>
        <taxon>Arthropoda</taxon>
        <taxon>Crustacea</taxon>
        <taxon>Branchiopoda</taxon>
        <taxon>Diplostraca</taxon>
        <taxon>Cladocera</taxon>
        <taxon>Anomopoda</taxon>
        <taxon>Daphniidae</taxon>
        <taxon>Daphnia</taxon>
    </lineage>
</organism>
<sequence>MDEIKLPNEWVASSQPDILEMLEELNIKTYPQFINGTKIMQVGHGNTNTQCVYLFPYSRRILSVSGPRPTVKLGQKPLGALHAAMGFFVTKPYQNIT</sequence>
<evidence type="ECO:0000313" key="1">
    <source>
        <dbReference type="EMBL" id="KAK4013523.1"/>
    </source>
</evidence>
<accession>A0ABQ9ZL80</accession>
<comment type="caution">
    <text evidence="1">The sequence shown here is derived from an EMBL/GenBank/DDBJ whole genome shotgun (WGS) entry which is preliminary data.</text>
</comment>
<reference evidence="1 2" key="1">
    <citation type="journal article" date="2023" name="Nucleic Acids Res.">
        <title>The hologenome of Daphnia magna reveals possible DNA methylation and microbiome-mediated evolution of the host genome.</title>
        <authorList>
            <person name="Chaturvedi A."/>
            <person name="Li X."/>
            <person name="Dhandapani V."/>
            <person name="Marshall H."/>
            <person name="Kissane S."/>
            <person name="Cuenca-Cambronero M."/>
            <person name="Asole G."/>
            <person name="Calvet F."/>
            <person name="Ruiz-Romero M."/>
            <person name="Marangio P."/>
            <person name="Guigo R."/>
            <person name="Rago D."/>
            <person name="Mirbahai L."/>
            <person name="Eastwood N."/>
            <person name="Colbourne J.K."/>
            <person name="Zhou J."/>
            <person name="Mallon E."/>
            <person name="Orsini L."/>
        </authorList>
    </citation>
    <scope>NUCLEOTIDE SEQUENCE [LARGE SCALE GENOMIC DNA]</scope>
    <source>
        <strain evidence="1">LRV0_1</strain>
    </source>
</reference>
<keyword evidence="2" id="KW-1185">Reference proteome</keyword>
<proteinExistence type="predicted"/>
<name>A0ABQ9ZL80_9CRUS</name>